<dbReference type="AlphaFoldDB" id="A0A5E4G398"/>
<dbReference type="Pfam" id="PF03763">
    <property type="entry name" value="Remorin_C"/>
    <property type="match status" value="1"/>
</dbReference>
<comment type="similarity">
    <text evidence="1">Belongs to the remorin family.</text>
</comment>
<feature type="region of interest" description="Disordered" evidence="2">
    <location>
        <begin position="16"/>
        <end position="40"/>
    </location>
</feature>
<evidence type="ECO:0000313" key="4">
    <source>
        <dbReference type="EMBL" id="VVA34176.1"/>
    </source>
</evidence>
<dbReference type="OMA" id="FRDDMEY"/>
<evidence type="ECO:0000256" key="1">
    <source>
        <dbReference type="ARBA" id="ARBA00005711"/>
    </source>
</evidence>
<accession>A0A5E4G398</accession>
<dbReference type="InterPro" id="IPR005516">
    <property type="entry name" value="Remorin_C"/>
</dbReference>
<organism evidence="4 5">
    <name type="scientific">Prunus dulcis</name>
    <name type="common">Almond</name>
    <name type="synonym">Amygdalus dulcis</name>
    <dbReference type="NCBI Taxonomy" id="3755"/>
    <lineage>
        <taxon>Eukaryota</taxon>
        <taxon>Viridiplantae</taxon>
        <taxon>Streptophyta</taxon>
        <taxon>Embryophyta</taxon>
        <taxon>Tracheophyta</taxon>
        <taxon>Spermatophyta</taxon>
        <taxon>Magnoliopsida</taxon>
        <taxon>eudicotyledons</taxon>
        <taxon>Gunneridae</taxon>
        <taxon>Pentapetalae</taxon>
        <taxon>rosids</taxon>
        <taxon>fabids</taxon>
        <taxon>Rosales</taxon>
        <taxon>Rosaceae</taxon>
        <taxon>Amygdaloideae</taxon>
        <taxon>Amygdaleae</taxon>
        <taxon>Prunus</taxon>
    </lineage>
</organism>
<feature type="compositionally biased region" description="Polar residues" evidence="2">
    <location>
        <begin position="206"/>
        <end position="218"/>
    </location>
</feature>
<reference evidence="5" key="1">
    <citation type="journal article" date="2020" name="Plant J.">
        <title>Transposons played a major role in the diversification between the closely related almond and peach genomes: results from the almond genome sequence.</title>
        <authorList>
            <person name="Alioto T."/>
            <person name="Alexiou K.G."/>
            <person name="Bardil A."/>
            <person name="Barteri F."/>
            <person name="Castanera R."/>
            <person name="Cruz F."/>
            <person name="Dhingra A."/>
            <person name="Duval H."/>
            <person name="Fernandez I Marti A."/>
            <person name="Frias L."/>
            <person name="Galan B."/>
            <person name="Garcia J.L."/>
            <person name="Howad W."/>
            <person name="Gomez-Garrido J."/>
            <person name="Gut M."/>
            <person name="Julca I."/>
            <person name="Morata J."/>
            <person name="Puigdomenech P."/>
            <person name="Ribeca P."/>
            <person name="Rubio Cabetas M.J."/>
            <person name="Vlasova A."/>
            <person name="Wirthensohn M."/>
            <person name="Garcia-Mas J."/>
            <person name="Gabaldon T."/>
            <person name="Casacuberta J.M."/>
            <person name="Arus P."/>
        </authorList>
    </citation>
    <scope>NUCLEOTIDE SEQUENCE [LARGE SCALE GENOMIC DNA]</scope>
    <source>
        <strain evidence="5">cv. Texas</strain>
    </source>
</reference>
<evidence type="ECO:0000256" key="2">
    <source>
        <dbReference type="SAM" id="MobiDB-lite"/>
    </source>
</evidence>
<feature type="domain" description="Remorin C-terminal" evidence="3">
    <location>
        <begin position="222"/>
        <end position="325"/>
    </location>
</feature>
<dbReference type="EMBL" id="CABIKO010000320">
    <property type="protein sequence ID" value="VVA34176.1"/>
    <property type="molecule type" value="Genomic_DNA"/>
</dbReference>
<evidence type="ECO:0000313" key="5">
    <source>
        <dbReference type="Proteomes" id="UP000327085"/>
    </source>
</evidence>
<feature type="region of interest" description="Disordered" evidence="2">
    <location>
        <begin position="83"/>
        <end position="224"/>
    </location>
</feature>
<dbReference type="PANTHER" id="PTHR31471:SF51">
    <property type="entry name" value="REMORIN FAMILY PROTEIN"/>
    <property type="match status" value="1"/>
</dbReference>
<feature type="compositionally biased region" description="Basic residues" evidence="2">
    <location>
        <begin position="254"/>
        <end position="263"/>
    </location>
</feature>
<gene>
    <name evidence="4" type="ORF">ALMOND_2B031134</name>
</gene>
<name>A0A5E4G398_PRUDU</name>
<evidence type="ECO:0000259" key="3">
    <source>
        <dbReference type="Pfam" id="PF03763"/>
    </source>
</evidence>
<dbReference type="PANTHER" id="PTHR31471">
    <property type="entry name" value="OS02G0116800 PROTEIN"/>
    <property type="match status" value="1"/>
</dbReference>
<dbReference type="FunCoup" id="A0A5E4G398">
    <property type="interactions" value="241"/>
</dbReference>
<dbReference type="InParanoid" id="A0A5E4G398"/>
<protein>
    <submittedName>
        <fullName evidence="4">PREDICTED: remorin</fullName>
    </submittedName>
</protein>
<feature type="region of interest" description="Disordered" evidence="2">
    <location>
        <begin position="252"/>
        <end position="276"/>
    </location>
</feature>
<sequence length="330" mass="37215">MESLLKQIRVRFSGVRQGKTEHDRRISPQKAQSFKDKRKPHNWFQRQLSGKMSQDYDSNKAIEHATAVAAAAYAIKSIEDSAISDQKKTGNEPKTSLVRIKSKKEETAISKPEPGRVSKLFPGSTKSIPEREHPDGTTTTGKVPGGKAPSIKKTPTFADKQMNSTDSIKPETAAPQPLRSPSIKNTPTVADKQLNKADNIKPETAGPSNETMRQSATEPGTRKTQADIWEENKLTMLKERYEKQNATILSWESKKKKKTRRRLSTKESEVEKKRVKAQRKFNRDMEHIKQIAEGARAQAEERYRNEVLKVKEKANAIRKTGKAPTSCFCF</sequence>
<dbReference type="Proteomes" id="UP000327085">
    <property type="component" value="Chromosome 1"/>
</dbReference>
<dbReference type="Gramene" id="VVA34176">
    <property type="protein sequence ID" value="VVA34176"/>
    <property type="gene ID" value="Prudul26B031134"/>
</dbReference>
<feature type="compositionally biased region" description="Basic and acidic residues" evidence="2">
    <location>
        <begin position="103"/>
        <end position="116"/>
    </location>
</feature>
<feature type="compositionally biased region" description="Low complexity" evidence="2">
    <location>
        <begin position="136"/>
        <end position="147"/>
    </location>
</feature>
<proteinExistence type="inferred from homology"/>